<accession>A0A291B8J0</accession>
<name>A0A291B8J0_9GAMM</name>
<sequence>MFVQYEAVNLLFFKGLHSMLVEKYLCFNRGIWLMYGIMGREPVVHHVCSSL</sequence>
<protein>
    <submittedName>
        <fullName evidence="1">Uncharacterized protein</fullName>
    </submittedName>
</protein>
<keyword evidence="2" id="KW-1185">Reference proteome</keyword>
<dbReference type="EMBL" id="CP020660">
    <property type="protein sequence ID" value="ATF09325.1"/>
    <property type="molecule type" value="Genomic_DNA"/>
</dbReference>
<evidence type="ECO:0000313" key="1">
    <source>
        <dbReference type="EMBL" id="ATF09325.1"/>
    </source>
</evidence>
<organism evidence="1 2">
    <name type="scientific">Candidatus Enterovibrio altilux</name>
    <dbReference type="NCBI Taxonomy" id="1927128"/>
    <lineage>
        <taxon>Bacteria</taxon>
        <taxon>Pseudomonadati</taxon>
        <taxon>Pseudomonadota</taxon>
        <taxon>Gammaproteobacteria</taxon>
        <taxon>Vibrionales</taxon>
        <taxon>Vibrionaceae</taxon>
        <taxon>Enterovibrio</taxon>
    </lineage>
</organism>
<dbReference type="Proteomes" id="UP000218160">
    <property type="component" value="Chromosome 1"/>
</dbReference>
<proteinExistence type="predicted"/>
<dbReference type="AlphaFoldDB" id="A0A291B8J0"/>
<reference evidence="2" key="1">
    <citation type="submission" date="2017-04" db="EMBL/GenBank/DDBJ databases">
        <title>Genome evolution of the luminous symbionts of deep sea anglerfish.</title>
        <authorList>
            <person name="Hendry T.A."/>
        </authorList>
    </citation>
    <scope>NUCLEOTIDE SEQUENCE [LARGE SCALE GENOMIC DNA]</scope>
</reference>
<evidence type="ECO:0000313" key="2">
    <source>
        <dbReference type="Proteomes" id="UP000218160"/>
    </source>
</evidence>
<gene>
    <name evidence="1" type="ORF">BTN50_0815</name>
</gene>
<dbReference type="KEGG" id="elux:BTN50_0815"/>